<comment type="caution">
    <text evidence="1">The sequence shown here is derived from an EMBL/GenBank/DDBJ whole genome shotgun (WGS) entry which is preliminary data.</text>
</comment>
<keyword evidence="2" id="KW-1185">Reference proteome</keyword>
<accession>A0A0F5JCD1</accession>
<proteinExistence type="predicted"/>
<sequence length="137" mass="16639">MKKTNILSLIFLLTILCGFNSCVDKPFDHIDDPEYILCNGAGWYDDYYDVDGLYCEQRLIFHSNGRGEERIIRYFSDYPGDFKEFKYKFYWEWHDDYFDSIYMEYDNGDYIYFDELHIYNDELSGYLGDDYVSFDPF</sequence>
<dbReference type="Proteomes" id="UP000033035">
    <property type="component" value="Unassembled WGS sequence"/>
</dbReference>
<evidence type="ECO:0000313" key="2">
    <source>
        <dbReference type="Proteomes" id="UP000033035"/>
    </source>
</evidence>
<name>A0A0F5JCD1_9BACT</name>
<evidence type="ECO:0000313" key="1">
    <source>
        <dbReference type="EMBL" id="KKB55170.1"/>
    </source>
</evidence>
<gene>
    <name evidence="1" type="ORF">HMPREF1536_02627</name>
</gene>
<dbReference type="EMBL" id="AQHW01000015">
    <property type="protein sequence ID" value="KKB55170.1"/>
    <property type="molecule type" value="Genomic_DNA"/>
</dbReference>
<reference evidence="1 2" key="1">
    <citation type="submission" date="2013-04" db="EMBL/GenBank/DDBJ databases">
        <title>The Genome Sequence of Parabacteroides gordonii DSM 23371.</title>
        <authorList>
            <consortium name="The Broad Institute Genomics Platform"/>
            <person name="Earl A."/>
            <person name="Ward D."/>
            <person name="Feldgarden M."/>
            <person name="Gevers D."/>
            <person name="Martens E."/>
            <person name="Sakamoto M."/>
            <person name="Benno Y."/>
            <person name="Suzuki N."/>
            <person name="Matsunaga N."/>
            <person name="Koshihara K."/>
            <person name="Seki M."/>
            <person name="Komiya H."/>
            <person name="Walker B."/>
            <person name="Young S."/>
            <person name="Zeng Q."/>
            <person name="Gargeya S."/>
            <person name="Fitzgerald M."/>
            <person name="Haas B."/>
            <person name="Abouelleil A."/>
            <person name="Allen A.W."/>
            <person name="Alvarado L."/>
            <person name="Arachchi H.M."/>
            <person name="Berlin A.M."/>
            <person name="Chapman S.B."/>
            <person name="Gainer-Dewar J."/>
            <person name="Goldberg J."/>
            <person name="Griggs A."/>
            <person name="Gujja S."/>
            <person name="Hansen M."/>
            <person name="Howarth C."/>
            <person name="Imamovic A."/>
            <person name="Ireland A."/>
            <person name="Larimer J."/>
            <person name="McCowan C."/>
            <person name="Murphy C."/>
            <person name="Pearson M."/>
            <person name="Poon T.W."/>
            <person name="Priest M."/>
            <person name="Roberts A."/>
            <person name="Saif S."/>
            <person name="Shea T."/>
            <person name="Sisk P."/>
            <person name="Sykes S."/>
            <person name="Wortman J."/>
            <person name="Nusbaum C."/>
            <person name="Birren B."/>
        </authorList>
    </citation>
    <scope>NUCLEOTIDE SEQUENCE [LARGE SCALE GENOMIC DNA]</scope>
    <source>
        <strain evidence="1 2">MS-1</strain>
    </source>
</reference>
<dbReference type="PATRIC" id="fig|1203610.3.peg.2694"/>
<dbReference type="STRING" id="1203610.HMPREF1536_02627"/>
<organism evidence="1 2">
    <name type="scientific">Parabacteroides gordonii MS-1 = DSM 23371</name>
    <dbReference type="NCBI Taxonomy" id="1203610"/>
    <lineage>
        <taxon>Bacteria</taxon>
        <taxon>Pseudomonadati</taxon>
        <taxon>Bacteroidota</taxon>
        <taxon>Bacteroidia</taxon>
        <taxon>Bacteroidales</taxon>
        <taxon>Tannerellaceae</taxon>
        <taxon>Parabacteroides</taxon>
    </lineage>
</organism>
<dbReference type="AlphaFoldDB" id="A0A0F5JCD1"/>
<dbReference type="HOGENOM" id="CLU_147176_0_0_10"/>
<protein>
    <submittedName>
        <fullName evidence="1">Uncharacterized protein</fullName>
    </submittedName>
</protein>
<dbReference type="RefSeq" id="WP_028729794.1">
    <property type="nucleotide sequence ID" value="NZ_KE386764.1"/>
</dbReference>